<keyword evidence="2" id="KW-1133">Transmembrane helix</keyword>
<feature type="transmembrane region" description="Helical" evidence="2">
    <location>
        <begin position="99"/>
        <end position="123"/>
    </location>
</feature>
<keyword evidence="2" id="KW-0472">Membrane</keyword>
<feature type="region of interest" description="Disordered" evidence="1">
    <location>
        <begin position="226"/>
        <end position="251"/>
    </location>
</feature>
<reference evidence="3" key="1">
    <citation type="submission" date="2023-08" db="EMBL/GenBank/DDBJ databases">
        <authorList>
            <person name="Chen Y."/>
            <person name="Shah S."/>
            <person name="Dougan E. K."/>
            <person name="Thang M."/>
            <person name="Chan C."/>
        </authorList>
    </citation>
    <scope>NUCLEOTIDE SEQUENCE</scope>
</reference>
<sequence>MAGNSHVVPLQIGDGDTYSRRRVWLGHEFVDEETMLHVKGVIFAAAIMAGFQVLALLLAPASGHHGQGSLLSFLWGMLLPVCGYLGATRNNACLMGCFTWMSLLSAIAQLLTLCYVLLAVAVINSNEEELCDLLCVHLGCNNHSTYCSCEIGCHEGGCCADFEEVCSAGVQLRAPASCGDIESSLKDHTRIVSVAGRSALKIYDAAHLSSCHWPQRLRVVPRQKALEPPGARRCGPGRRGEPGGGARVMRK</sequence>
<evidence type="ECO:0008006" key="5">
    <source>
        <dbReference type="Google" id="ProtNLM"/>
    </source>
</evidence>
<gene>
    <name evidence="3" type="ORF">EVOR1521_LOCUS26763</name>
</gene>
<dbReference type="AlphaFoldDB" id="A0AA36NJ44"/>
<evidence type="ECO:0000313" key="3">
    <source>
        <dbReference type="EMBL" id="CAJ1404288.1"/>
    </source>
</evidence>
<dbReference type="Proteomes" id="UP001178507">
    <property type="component" value="Unassembled WGS sequence"/>
</dbReference>
<protein>
    <recommendedName>
        <fullName evidence="5">SMB domain-containing protein</fullName>
    </recommendedName>
</protein>
<feature type="transmembrane region" description="Helical" evidence="2">
    <location>
        <begin position="70"/>
        <end position="87"/>
    </location>
</feature>
<keyword evidence="4" id="KW-1185">Reference proteome</keyword>
<name>A0AA36NJ44_9DINO</name>
<evidence type="ECO:0000313" key="4">
    <source>
        <dbReference type="Proteomes" id="UP001178507"/>
    </source>
</evidence>
<dbReference type="EMBL" id="CAUJNA010003534">
    <property type="protein sequence ID" value="CAJ1404288.1"/>
    <property type="molecule type" value="Genomic_DNA"/>
</dbReference>
<proteinExistence type="predicted"/>
<evidence type="ECO:0000256" key="2">
    <source>
        <dbReference type="SAM" id="Phobius"/>
    </source>
</evidence>
<comment type="caution">
    <text evidence="3">The sequence shown here is derived from an EMBL/GenBank/DDBJ whole genome shotgun (WGS) entry which is preliminary data.</text>
</comment>
<evidence type="ECO:0000256" key="1">
    <source>
        <dbReference type="SAM" id="MobiDB-lite"/>
    </source>
</evidence>
<feature type="transmembrane region" description="Helical" evidence="2">
    <location>
        <begin position="40"/>
        <end position="58"/>
    </location>
</feature>
<organism evidence="3 4">
    <name type="scientific">Effrenium voratum</name>
    <dbReference type="NCBI Taxonomy" id="2562239"/>
    <lineage>
        <taxon>Eukaryota</taxon>
        <taxon>Sar</taxon>
        <taxon>Alveolata</taxon>
        <taxon>Dinophyceae</taxon>
        <taxon>Suessiales</taxon>
        <taxon>Symbiodiniaceae</taxon>
        <taxon>Effrenium</taxon>
    </lineage>
</organism>
<keyword evidence="2" id="KW-0812">Transmembrane</keyword>
<accession>A0AA36NJ44</accession>
<feature type="compositionally biased region" description="Gly residues" evidence="1">
    <location>
        <begin position="242"/>
        <end position="251"/>
    </location>
</feature>